<evidence type="ECO:0000313" key="2">
    <source>
        <dbReference type="Proteomes" id="UP000821865"/>
    </source>
</evidence>
<protein>
    <submittedName>
        <fullName evidence="1">Uncharacterized protein</fullName>
    </submittedName>
</protein>
<reference evidence="1" key="1">
    <citation type="submission" date="2020-05" db="EMBL/GenBank/DDBJ databases">
        <title>Large-scale comparative analyses of tick genomes elucidate their genetic diversity and vector capacities.</title>
        <authorList>
            <person name="Jia N."/>
            <person name="Wang J."/>
            <person name="Shi W."/>
            <person name="Du L."/>
            <person name="Sun Y."/>
            <person name="Zhan W."/>
            <person name="Jiang J."/>
            <person name="Wang Q."/>
            <person name="Zhang B."/>
            <person name="Ji P."/>
            <person name="Sakyi L.B."/>
            <person name="Cui X."/>
            <person name="Yuan T."/>
            <person name="Jiang B."/>
            <person name="Yang W."/>
            <person name="Lam T.T.-Y."/>
            <person name="Chang Q."/>
            <person name="Ding S."/>
            <person name="Wang X."/>
            <person name="Zhu J."/>
            <person name="Ruan X."/>
            <person name="Zhao L."/>
            <person name="Wei J."/>
            <person name="Que T."/>
            <person name="Du C."/>
            <person name="Cheng J."/>
            <person name="Dai P."/>
            <person name="Han X."/>
            <person name="Huang E."/>
            <person name="Gao Y."/>
            <person name="Liu J."/>
            <person name="Shao H."/>
            <person name="Ye R."/>
            <person name="Li L."/>
            <person name="Wei W."/>
            <person name="Wang X."/>
            <person name="Wang C."/>
            <person name="Yang T."/>
            <person name="Huo Q."/>
            <person name="Li W."/>
            <person name="Guo W."/>
            <person name="Chen H."/>
            <person name="Zhou L."/>
            <person name="Ni X."/>
            <person name="Tian J."/>
            <person name="Zhou Y."/>
            <person name="Sheng Y."/>
            <person name="Liu T."/>
            <person name="Pan Y."/>
            <person name="Xia L."/>
            <person name="Li J."/>
            <person name="Zhao F."/>
            <person name="Cao W."/>
        </authorList>
    </citation>
    <scope>NUCLEOTIDE SEQUENCE</scope>
    <source>
        <strain evidence="1">Dsil-2018</strain>
    </source>
</reference>
<keyword evidence="2" id="KW-1185">Reference proteome</keyword>
<dbReference type="Proteomes" id="UP000821865">
    <property type="component" value="Chromosome 4"/>
</dbReference>
<proteinExistence type="predicted"/>
<name>A0ACB8CWW7_DERSI</name>
<gene>
    <name evidence="1" type="ORF">HPB49_010761</name>
</gene>
<accession>A0ACB8CWW7</accession>
<sequence>MKVQATTPEQKPQELDAGKSAGTSEPGDEVKQGARNDPHMGDSVEVEASSVDTTGSDEANAVEMDVAGASGIVVKRIREQADSQDGQIGDPTSEEPPEKSAVTRRSTFRPKPTIPLDSKRAATKLK</sequence>
<dbReference type="EMBL" id="CM023473">
    <property type="protein sequence ID" value="KAH7953631.1"/>
    <property type="molecule type" value="Genomic_DNA"/>
</dbReference>
<organism evidence="1 2">
    <name type="scientific">Dermacentor silvarum</name>
    <name type="common">Tick</name>
    <dbReference type="NCBI Taxonomy" id="543639"/>
    <lineage>
        <taxon>Eukaryota</taxon>
        <taxon>Metazoa</taxon>
        <taxon>Ecdysozoa</taxon>
        <taxon>Arthropoda</taxon>
        <taxon>Chelicerata</taxon>
        <taxon>Arachnida</taxon>
        <taxon>Acari</taxon>
        <taxon>Parasitiformes</taxon>
        <taxon>Ixodida</taxon>
        <taxon>Ixodoidea</taxon>
        <taxon>Ixodidae</taxon>
        <taxon>Rhipicephalinae</taxon>
        <taxon>Dermacentor</taxon>
    </lineage>
</organism>
<evidence type="ECO:0000313" key="1">
    <source>
        <dbReference type="EMBL" id="KAH7953631.1"/>
    </source>
</evidence>
<comment type="caution">
    <text evidence="1">The sequence shown here is derived from an EMBL/GenBank/DDBJ whole genome shotgun (WGS) entry which is preliminary data.</text>
</comment>